<proteinExistence type="predicted"/>
<dbReference type="Gene3D" id="1.10.30.10">
    <property type="entry name" value="High mobility group box domain"/>
    <property type="match status" value="1"/>
</dbReference>
<feature type="compositionally biased region" description="Acidic residues" evidence="2">
    <location>
        <begin position="331"/>
        <end position="342"/>
    </location>
</feature>
<dbReference type="SUPFAM" id="SSF56436">
    <property type="entry name" value="C-type lectin-like"/>
    <property type="match status" value="1"/>
</dbReference>
<dbReference type="InterPro" id="IPR005532">
    <property type="entry name" value="SUMF_dom"/>
</dbReference>
<dbReference type="InterPro" id="IPR009071">
    <property type="entry name" value="HMG_box_dom"/>
</dbReference>
<dbReference type="InterPro" id="IPR016187">
    <property type="entry name" value="CTDL_fold"/>
</dbReference>
<feature type="compositionally biased region" description="Basic and acidic residues" evidence="2">
    <location>
        <begin position="54"/>
        <end position="70"/>
    </location>
</feature>
<dbReference type="SMART" id="SM00398">
    <property type="entry name" value="HMG"/>
    <property type="match status" value="1"/>
</dbReference>
<name>A0AAD7UFJ4_9STRA</name>
<dbReference type="Gene3D" id="3.90.1580.10">
    <property type="entry name" value="paralog of FGE (formylglycine-generating enzyme)"/>
    <property type="match status" value="1"/>
</dbReference>
<feature type="compositionally biased region" description="Basic and acidic residues" evidence="2">
    <location>
        <begin position="321"/>
        <end position="330"/>
    </location>
</feature>
<evidence type="ECO:0000256" key="1">
    <source>
        <dbReference type="PROSITE-ProRule" id="PRU00267"/>
    </source>
</evidence>
<evidence type="ECO:0000256" key="2">
    <source>
        <dbReference type="SAM" id="MobiDB-lite"/>
    </source>
</evidence>
<evidence type="ECO:0000259" key="3">
    <source>
        <dbReference type="PROSITE" id="PS50118"/>
    </source>
</evidence>
<keyword evidence="5" id="KW-1185">Reference proteome</keyword>
<feature type="DNA-binding region" description="HMG box" evidence="1">
    <location>
        <begin position="2"/>
        <end position="70"/>
    </location>
</feature>
<dbReference type="EMBL" id="JAQMWT010000322">
    <property type="protein sequence ID" value="KAJ8604781.1"/>
    <property type="molecule type" value="Genomic_DNA"/>
</dbReference>
<dbReference type="GO" id="GO:0005634">
    <property type="term" value="C:nucleus"/>
    <property type="evidence" value="ECO:0007669"/>
    <property type="project" value="UniProtKB-UniRule"/>
</dbReference>
<dbReference type="SUPFAM" id="SSF47095">
    <property type="entry name" value="HMG-box"/>
    <property type="match status" value="1"/>
</dbReference>
<sequence>MEEEKERGFMYFAMAHRNDVEQAHPGVSFREIGDRLLELWRSLSLEEQERYHDKYRASSQRLGERVESPKRSRSPPRRRARRSSMFFDERVDARSIDGETVAEAVRRWLRTTPSLEELRAAARLFVTNAEPREIEACARWLEIDRQLVSRLSPERALQVLLRSCVRAYESPPAPWPVLYGALKRCPAAAVAACDEVLPEYEVGASYSRGVGDPASRAARKLFCGIALAVQAERGEIPERFDILFDLYAPRPVARLVFDRLPPERRAKVLRRHLAAASETNVQNVWWRVDRALPYADMMDDKGRARLAALVETLRTRGGPKRQDVVRRYERSDDDERSDETVDDADGLTAQLRRSLSVFERQAEADDLARSLGPLAEAKASVAVVVVQRAPELLDVDEWRRAPDERRRQIARAVAWAAEPTLGLAFKDVVYYDAEETLPVAVFSHAPTGSLLSLVPGGTFLRGFSICEEALVREVSEKKREEGSPLWYQEFGAMLEAAPPTMRPVSDVRVPPFLVFQLPLAPRQPDQLTRALERMPFRLPSEAEWEYASRATRESHLTWRGHEVPDRAFFLDLKTNSPRLPNPFGLYCLGMLPEICGDVFAPSYHGAPADGTPRTGLGPRVVRGGADAHFPWQTRGEWHLLTNAARRSQLDFHFCAHSIRPALGVRIVGC</sequence>
<feature type="region of interest" description="Disordered" evidence="2">
    <location>
        <begin position="321"/>
        <end position="342"/>
    </location>
</feature>
<reference evidence="4" key="1">
    <citation type="submission" date="2023-01" db="EMBL/GenBank/DDBJ databases">
        <title>Metagenome sequencing of chrysophaentin producing Chrysophaeum taylorii.</title>
        <authorList>
            <person name="Davison J."/>
            <person name="Bewley C."/>
        </authorList>
    </citation>
    <scope>NUCLEOTIDE SEQUENCE</scope>
    <source>
        <strain evidence="4">NIES-1699</strain>
    </source>
</reference>
<dbReference type="AlphaFoldDB" id="A0AAD7UFJ4"/>
<feature type="compositionally biased region" description="Basic residues" evidence="2">
    <location>
        <begin position="71"/>
        <end position="81"/>
    </location>
</feature>
<protein>
    <recommendedName>
        <fullName evidence="3">HMG box domain-containing protein</fullName>
    </recommendedName>
</protein>
<keyword evidence="1" id="KW-0539">Nucleus</keyword>
<dbReference type="Pfam" id="PF00505">
    <property type="entry name" value="HMG_box"/>
    <property type="match status" value="1"/>
</dbReference>
<dbReference type="InterPro" id="IPR042095">
    <property type="entry name" value="SUMF_sf"/>
</dbReference>
<feature type="domain" description="HMG box" evidence="3">
    <location>
        <begin position="2"/>
        <end position="70"/>
    </location>
</feature>
<organism evidence="4 5">
    <name type="scientific">Chrysophaeum taylorii</name>
    <dbReference type="NCBI Taxonomy" id="2483200"/>
    <lineage>
        <taxon>Eukaryota</taxon>
        <taxon>Sar</taxon>
        <taxon>Stramenopiles</taxon>
        <taxon>Ochrophyta</taxon>
        <taxon>Pelagophyceae</taxon>
        <taxon>Pelagomonadales</taxon>
        <taxon>Pelagomonadaceae</taxon>
        <taxon>Chrysophaeum</taxon>
    </lineage>
</organism>
<gene>
    <name evidence="4" type="ORF">CTAYLR_001037</name>
</gene>
<feature type="region of interest" description="Disordered" evidence="2">
    <location>
        <begin position="54"/>
        <end position="81"/>
    </location>
</feature>
<evidence type="ECO:0000313" key="5">
    <source>
        <dbReference type="Proteomes" id="UP001230188"/>
    </source>
</evidence>
<evidence type="ECO:0000313" key="4">
    <source>
        <dbReference type="EMBL" id="KAJ8604781.1"/>
    </source>
</evidence>
<dbReference type="Pfam" id="PF03781">
    <property type="entry name" value="FGE-sulfatase"/>
    <property type="match status" value="1"/>
</dbReference>
<dbReference type="GO" id="GO:0003677">
    <property type="term" value="F:DNA binding"/>
    <property type="evidence" value="ECO:0007669"/>
    <property type="project" value="UniProtKB-UniRule"/>
</dbReference>
<dbReference type="CDD" id="cd00084">
    <property type="entry name" value="HMG-box_SF"/>
    <property type="match status" value="1"/>
</dbReference>
<accession>A0AAD7UFJ4</accession>
<dbReference type="PROSITE" id="PS50118">
    <property type="entry name" value="HMG_BOX_2"/>
    <property type="match status" value="1"/>
</dbReference>
<keyword evidence="1" id="KW-0238">DNA-binding</keyword>
<comment type="caution">
    <text evidence="4">The sequence shown here is derived from an EMBL/GenBank/DDBJ whole genome shotgun (WGS) entry which is preliminary data.</text>
</comment>
<dbReference type="InterPro" id="IPR036910">
    <property type="entry name" value="HMG_box_dom_sf"/>
</dbReference>
<dbReference type="Proteomes" id="UP001230188">
    <property type="component" value="Unassembled WGS sequence"/>
</dbReference>